<feature type="region of interest" description="Disordered" evidence="2">
    <location>
        <begin position="403"/>
        <end position="431"/>
    </location>
</feature>
<keyword evidence="4" id="KW-1185">Reference proteome</keyword>
<dbReference type="Proteomes" id="UP000002009">
    <property type="component" value="Chromosome 9"/>
</dbReference>
<dbReference type="OrthoDB" id="10669739at2759"/>
<feature type="region of interest" description="Disordered" evidence="2">
    <location>
        <begin position="555"/>
        <end position="583"/>
    </location>
</feature>
<feature type="coiled-coil region" evidence="1">
    <location>
        <begin position="23"/>
        <end position="86"/>
    </location>
</feature>
<proteinExistence type="predicted"/>
<feature type="compositionally biased region" description="Basic and acidic residues" evidence="2">
    <location>
        <begin position="566"/>
        <end position="582"/>
    </location>
</feature>
<name>C1ECY9_MICCC</name>
<dbReference type="KEGG" id="mis:MICPUN_102465"/>
<dbReference type="GeneID" id="8246596"/>
<dbReference type="InParanoid" id="C1ECY9"/>
<evidence type="ECO:0000313" key="4">
    <source>
        <dbReference type="Proteomes" id="UP000002009"/>
    </source>
</evidence>
<evidence type="ECO:0000256" key="2">
    <source>
        <dbReference type="SAM" id="MobiDB-lite"/>
    </source>
</evidence>
<organism evidence="3 4">
    <name type="scientific">Micromonas commoda (strain RCC299 / NOUM17 / CCMP2709)</name>
    <name type="common">Picoplanktonic green alga</name>
    <dbReference type="NCBI Taxonomy" id="296587"/>
    <lineage>
        <taxon>Eukaryota</taxon>
        <taxon>Viridiplantae</taxon>
        <taxon>Chlorophyta</taxon>
        <taxon>Mamiellophyceae</taxon>
        <taxon>Mamiellales</taxon>
        <taxon>Mamiellaceae</taxon>
        <taxon>Micromonas</taxon>
    </lineage>
</organism>
<evidence type="ECO:0000256" key="1">
    <source>
        <dbReference type="SAM" id="Coils"/>
    </source>
</evidence>
<gene>
    <name evidence="3" type="ORF">MICPUN_102465</name>
</gene>
<keyword evidence="1" id="KW-0175">Coiled coil</keyword>
<dbReference type="AlphaFoldDB" id="C1ECY9"/>
<sequence>MRFDITRAANASWREAEYTKERARSAESELATAHETIRTLEARLLTTESRLAQEKRGVAAELQRARDASTEQAARHEHRLAELQQHHDARFEALHDRHRALQLEMAALQASIPAAAGGAVGVAEVETTLESERRAAEETRLKNLELDLNEHHASEYENLERTKDSQIKNLKDQTAYFLARKDDEIRALTLEHDTYRREKEAECERLHKECEHLHGWAMTMNSVLENVESGAYPVVEAGGLRTLTIPLGEKPGALDVPRLASRAEDARRFLEETSALTRTGRSEVIGVEGGVDGGVEGGVETGSREVRTGSRLARTTTNSAADAFELEAFKTHGDLIDAERAAVADATLRELSSHPTVEYIRHLEEENARITSQLSKATRSVSDMRVALNSAVRQVNAKQAAPTLSRVSSARGNETVDKTLASRPTPRSSGLLVSTLKNRDPLDVAFGTTKSNAATSGPFRDVETNALVHTHRAGLHKTNAYASGGARPAYLTQSNEPAYKTATNYHPAGDGPHKPRTHRTNAFGLNASIGGTSARATSTLERANANVLNDRAVEARASAEGPTHLRRAEARAAEREERERTRGVRSFLETQAIHSVTAGTGASTVVGGVATTIGELNAARDEALRSAARENRVAAHKSRGRDASMSSAPLGGASGRLASDRVPLPGRPISGTAEVGYGWVLGDGLDKDGGTVGWPAKGPGATGEDLSRSMDGSHVATAANALGGSAWRNAPASTAFGVAGKIGEQRGDGVKSAMMMVPAEVVPAAGAPTPAVEPPPGA</sequence>
<dbReference type="EMBL" id="CP001329">
    <property type="protein sequence ID" value="ACO65989.1"/>
    <property type="molecule type" value="Genomic_DNA"/>
</dbReference>
<feature type="coiled-coil region" evidence="1">
    <location>
        <begin position="122"/>
        <end position="154"/>
    </location>
</feature>
<dbReference type="RefSeq" id="XP_002504731.1">
    <property type="nucleotide sequence ID" value="XM_002504685.1"/>
</dbReference>
<dbReference type="STRING" id="296587.C1ECY9"/>
<feature type="region of interest" description="Disordered" evidence="2">
    <location>
        <begin position="630"/>
        <end position="663"/>
    </location>
</feature>
<protein>
    <submittedName>
        <fullName evidence="3">Uncharacterized protein</fullName>
    </submittedName>
</protein>
<evidence type="ECO:0000313" key="3">
    <source>
        <dbReference type="EMBL" id="ACO65989.1"/>
    </source>
</evidence>
<accession>C1ECY9</accession>
<reference evidence="3 4" key="1">
    <citation type="journal article" date="2009" name="Science">
        <title>Green evolution and dynamic adaptations revealed by genomes of the marine picoeukaryotes Micromonas.</title>
        <authorList>
            <person name="Worden A.Z."/>
            <person name="Lee J.H."/>
            <person name="Mock T."/>
            <person name="Rouze P."/>
            <person name="Simmons M.P."/>
            <person name="Aerts A.L."/>
            <person name="Allen A.E."/>
            <person name="Cuvelier M.L."/>
            <person name="Derelle E."/>
            <person name="Everett M.V."/>
            <person name="Foulon E."/>
            <person name="Grimwood J."/>
            <person name="Gundlach H."/>
            <person name="Henrissat B."/>
            <person name="Napoli C."/>
            <person name="McDonald S.M."/>
            <person name="Parker M.S."/>
            <person name="Rombauts S."/>
            <person name="Salamov A."/>
            <person name="Von Dassow P."/>
            <person name="Badger J.H."/>
            <person name="Coutinho P.M."/>
            <person name="Demir E."/>
            <person name="Dubchak I."/>
            <person name="Gentemann C."/>
            <person name="Eikrem W."/>
            <person name="Gready J.E."/>
            <person name="John U."/>
            <person name="Lanier W."/>
            <person name="Lindquist E.A."/>
            <person name="Lucas S."/>
            <person name="Mayer K.F."/>
            <person name="Moreau H."/>
            <person name="Not F."/>
            <person name="Otillar R."/>
            <person name="Panaud O."/>
            <person name="Pangilinan J."/>
            <person name="Paulsen I."/>
            <person name="Piegu B."/>
            <person name="Poliakov A."/>
            <person name="Robbens S."/>
            <person name="Schmutz J."/>
            <person name="Toulza E."/>
            <person name="Wyss T."/>
            <person name="Zelensky A."/>
            <person name="Zhou K."/>
            <person name="Armbrust E.V."/>
            <person name="Bhattacharya D."/>
            <person name="Goodenough U.W."/>
            <person name="Van de Peer Y."/>
            <person name="Grigoriev I.V."/>
        </authorList>
    </citation>
    <scope>NUCLEOTIDE SEQUENCE [LARGE SCALE GENOMIC DNA]</scope>
    <source>
        <strain evidence="4">RCC299 / NOUM17</strain>
    </source>
</reference>